<organism evidence="3 4">
    <name type="scientific">Chromatocurvus halotolerans</name>
    <dbReference type="NCBI Taxonomy" id="1132028"/>
    <lineage>
        <taxon>Bacteria</taxon>
        <taxon>Pseudomonadati</taxon>
        <taxon>Pseudomonadota</taxon>
        <taxon>Gammaproteobacteria</taxon>
        <taxon>Cellvibrionales</taxon>
        <taxon>Halieaceae</taxon>
        <taxon>Chromatocurvus</taxon>
    </lineage>
</organism>
<dbReference type="PROSITE" id="PS50206">
    <property type="entry name" value="RHODANESE_3"/>
    <property type="match status" value="1"/>
</dbReference>
<dbReference type="Gene3D" id="3.40.250.10">
    <property type="entry name" value="Rhodanese-like domain"/>
    <property type="match status" value="1"/>
</dbReference>
<dbReference type="Proteomes" id="UP000294980">
    <property type="component" value="Unassembled WGS sequence"/>
</dbReference>
<evidence type="ECO:0000259" key="2">
    <source>
        <dbReference type="PROSITE" id="PS50206"/>
    </source>
</evidence>
<dbReference type="PANTHER" id="PTHR44086:SF13">
    <property type="entry name" value="THIOSULFATE SULFURTRANSFERASE PSPE"/>
    <property type="match status" value="1"/>
</dbReference>
<evidence type="ECO:0000256" key="1">
    <source>
        <dbReference type="SAM" id="SignalP"/>
    </source>
</evidence>
<keyword evidence="3" id="KW-0808">Transferase</keyword>
<feature type="signal peptide" evidence="1">
    <location>
        <begin position="1"/>
        <end position="29"/>
    </location>
</feature>
<dbReference type="AlphaFoldDB" id="A0A4R2KYZ7"/>
<evidence type="ECO:0000313" key="3">
    <source>
        <dbReference type="EMBL" id="TCO76659.1"/>
    </source>
</evidence>
<dbReference type="SMART" id="SM00450">
    <property type="entry name" value="RHOD"/>
    <property type="match status" value="1"/>
</dbReference>
<name>A0A4R2KYZ7_9GAMM</name>
<dbReference type="GO" id="GO:0004792">
    <property type="term" value="F:thiosulfate-cyanide sulfurtransferase activity"/>
    <property type="evidence" value="ECO:0007669"/>
    <property type="project" value="TreeGrafter"/>
</dbReference>
<dbReference type="Pfam" id="PF00581">
    <property type="entry name" value="Rhodanese"/>
    <property type="match status" value="1"/>
</dbReference>
<feature type="chain" id="PRO_5020768716" evidence="1">
    <location>
        <begin position="30"/>
        <end position="166"/>
    </location>
</feature>
<dbReference type="InterPro" id="IPR036873">
    <property type="entry name" value="Rhodanese-like_dom_sf"/>
</dbReference>
<proteinExistence type="predicted"/>
<dbReference type="EMBL" id="SLWX01000004">
    <property type="protein sequence ID" value="TCO76659.1"/>
    <property type="molecule type" value="Genomic_DNA"/>
</dbReference>
<dbReference type="InterPro" id="IPR001763">
    <property type="entry name" value="Rhodanese-like_dom"/>
</dbReference>
<dbReference type="SUPFAM" id="SSF52821">
    <property type="entry name" value="Rhodanese/Cell cycle control phosphatase"/>
    <property type="match status" value="1"/>
</dbReference>
<gene>
    <name evidence="3" type="ORF">EV688_104113</name>
</gene>
<dbReference type="PANTHER" id="PTHR44086">
    <property type="entry name" value="THIOSULFATE SULFURTRANSFERASE RDL2, MITOCHONDRIAL-RELATED"/>
    <property type="match status" value="1"/>
</dbReference>
<protein>
    <submittedName>
        <fullName evidence="3">Rhodanese-related sulfurtransferase</fullName>
    </submittedName>
</protein>
<dbReference type="CDD" id="cd00158">
    <property type="entry name" value="RHOD"/>
    <property type="match status" value="1"/>
</dbReference>
<keyword evidence="4" id="KW-1185">Reference proteome</keyword>
<evidence type="ECO:0000313" key="4">
    <source>
        <dbReference type="Proteomes" id="UP000294980"/>
    </source>
</evidence>
<accession>A0A4R2KYZ7</accession>
<sequence>MQPYTSFARVTPWLFALLLLAASALPAQADWFGRAPDVESVSLEEVQALMAEGAQKGDVVLVDVRSPEEIAVSIIPGAISVTEFEARLEQYREAKVITYCTIGVRSADYAEKLMEAGFEARNYEGSILDWVNAGLPVVTPAGEATRRVHVYSKQFSVPPPYEAVTR</sequence>
<comment type="caution">
    <text evidence="3">The sequence shown here is derived from an EMBL/GenBank/DDBJ whole genome shotgun (WGS) entry which is preliminary data.</text>
</comment>
<keyword evidence="1" id="KW-0732">Signal</keyword>
<feature type="domain" description="Rhodanese" evidence="2">
    <location>
        <begin position="55"/>
        <end position="139"/>
    </location>
</feature>
<reference evidence="3 4" key="1">
    <citation type="submission" date="2019-03" db="EMBL/GenBank/DDBJ databases">
        <title>Genomic Encyclopedia of Type Strains, Phase IV (KMG-IV): sequencing the most valuable type-strain genomes for metagenomic binning, comparative biology and taxonomic classification.</title>
        <authorList>
            <person name="Goeker M."/>
        </authorList>
    </citation>
    <scope>NUCLEOTIDE SEQUENCE [LARGE SCALE GENOMIC DNA]</scope>
    <source>
        <strain evidence="3 4">DSM 23344</strain>
    </source>
</reference>
<dbReference type="RefSeq" id="WP_162883792.1">
    <property type="nucleotide sequence ID" value="NZ_QQSW01000002.1"/>
</dbReference>